<organism evidence="3 4">
    <name type="scientific">Apatococcus lobatus</name>
    <dbReference type="NCBI Taxonomy" id="904363"/>
    <lineage>
        <taxon>Eukaryota</taxon>
        <taxon>Viridiplantae</taxon>
        <taxon>Chlorophyta</taxon>
        <taxon>core chlorophytes</taxon>
        <taxon>Trebouxiophyceae</taxon>
        <taxon>Chlorellales</taxon>
        <taxon>Chlorellaceae</taxon>
        <taxon>Apatococcus</taxon>
    </lineage>
</organism>
<evidence type="ECO:0000313" key="3">
    <source>
        <dbReference type="EMBL" id="KAK9827024.1"/>
    </source>
</evidence>
<keyword evidence="4" id="KW-1185">Reference proteome</keyword>
<dbReference type="Pfam" id="PF04451">
    <property type="entry name" value="Capsid_NCLDV"/>
    <property type="match status" value="1"/>
</dbReference>
<name>A0AAW1QZU0_9CHLO</name>
<feature type="domain" description="Major capsid protein C-terminal" evidence="1">
    <location>
        <begin position="698"/>
        <end position="872"/>
    </location>
</feature>
<dbReference type="Proteomes" id="UP001438707">
    <property type="component" value="Unassembled WGS sequence"/>
</dbReference>
<evidence type="ECO:0000259" key="2">
    <source>
        <dbReference type="Pfam" id="PF16903"/>
    </source>
</evidence>
<gene>
    <name evidence="3" type="ORF">WJX74_003857</name>
</gene>
<proteinExistence type="predicted"/>
<accession>A0AAW1QZU0</accession>
<dbReference type="InterPro" id="IPR031654">
    <property type="entry name" value="Capsid_N"/>
</dbReference>
<dbReference type="InterPro" id="IPR007542">
    <property type="entry name" value="MCP_C"/>
</dbReference>
<dbReference type="Pfam" id="PF16903">
    <property type="entry name" value="Capsid_N"/>
    <property type="match status" value="1"/>
</dbReference>
<dbReference type="Gene3D" id="2.70.9.10">
    <property type="entry name" value="Adenovirus Type 2 Hexon, domain 4"/>
    <property type="match status" value="1"/>
</dbReference>
<dbReference type="InterPro" id="IPR038519">
    <property type="entry name" value="MCP_C_sf"/>
</dbReference>
<sequence length="883" mass="96308">MAGINPAAVQTWLEGRTEIDEFICPEKTLADVSFFSEKTDRHTPFAWIYLETPPNESRITYNSALTFPISKIGDVMGPVFLYLKISAFKFGPVLDSGVVRAVRAASLPDTPTGQTLGGLSKLDVLPTLVDYVGFATLNSVEFYSGTNRIDITSGDYTYLNQDMGVQQDKSWTYTLPSNQGGADNVATSGDQDIYVPLDLFWTRDIKSSLRHRALQYSDSSIKATLNSIPIRADALNFTPPDSDAAASELYASVNGPDVLPEDMYMRYAELRSSHAPLDITFDALVTNADAQLDAGFVPAVSLKFNASGGTVLTTQDTAVSDNVVKLVRRDTYQFHTSQLHSLFFPSLSSTSSQAFIWEYAQASSLVTFTPASTYTGGAGTATPGPSSVRLYGDLANARFASAAVKIEYRSPSVYRVSAVFDEDASTHIIQDIRMRATTGSANFDACPPTSFSPVLPGNMFFRVNPAVMDSLNPGDTWDLTLVDRALPLDFVISCQPWGDAVPTDFFEADASSSTAIFEYSDQLSSAYTAASLQLDSRSPSSIKGAALPRWLSVLDNGNILYYSTGSATPAAIRSALGGMIVGVPSDNLNFDYLQYDAGANVDVFSGGALHATGANGLFHPFFPNKALRPALDALPKGYTTLPVYMYEISNDPVYNTAVYTPLQDDNGIIKFGSTGIDTGGTLQKCSLLSTQFYLGEWERKEMGRLDYQQLISYTDDQQVALSRGDPSGRRVKIEFGGPCKELVFYFRPTAHLLDGPQNQRYWDWGTGPANALQDFFATCQLLINGQPLFPTSQGHPPMFFRHTIPCMNHASVPRQTCYTISFAWFPDMLSPSGSFNLSAVQTVELMFTYPNGSLQADGMLTIMGRMMNIYSVQHGMATAAFLQ</sequence>
<dbReference type="InterPro" id="IPR016112">
    <property type="entry name" value="VP_dsDNA_II"/>
</dbReference>
<feature type="domain" description="Major capsid protein N-terminal" evidence="2">
    <location>
        <begin position="33"/>
        <end position="229"/>
    </location>
</feature>
<evidence type="ECO:0000313" key="4">
    <source>
        <dbReference type="Proteomes" id="UP001438707"/>
    </source>
</evidence>
<dbReference type="Gene3D" id="2.70.9.20">
    <property type="entry name" value="Major capsid protein Vp54"/>
    <property type="match status" value="1"/>
</dbReference>
<dbReference type="EMBL" id="JALJOS010000019">
    <property type="protein sequence ID" value="KAK9827024.1"/>
    <property type="molecule type" value="Genomic_DNA"/>
</dbReference>
<reference evidence="3 4" key="1">
    <citation type="journal article" date="2024" name="Nat. Commun.">
        <title>Phylogenomics reveals the evolutionary origins of lichenization in chlorophyte algae.</title>
        <authorList>
            <person name="Puginier C."/>
            <person name="Libourel C."/>
            <person name="Otte J."/>
            <person name="Skaloud P."/>
            <person name="Haon M."/>
            <person name="Grisel S."/>
            <person name="Petersen M."/>
            <person name="Berrin J.G."/>
            <person name="Delaux P.M."/>
            <person name="Dal Grande F."/>
            <person name="Keller J."/>
        </authorList>
    </citation>
    <scope>NUCLEOTIDE SEQUENCE [LARGE SCALE GENOMIC DNA]</scope>
    <source>
        <strain evidence="3 4">SAG 2145</strain>
    </source>
</reference>
<protein>
    <submittedName>
        <fullName evidence="3">Uncharacterized protein</fullName>
    </submittedName>
</protein>
<dbReference type="AlphaFoldDB" id="A0AAW1QZU0"/>
<dbReference type="GO" id="GO:0005198">
    <property type="term" value="F:structural molecule activity"/>
    <property type="evidence" value="ECO:0007669"/>
    <property type="project" value="InterPro"/>
</dbReference>
<dbReference type="SUPFAM" id="SSF49749">
    <property type="entry name" value="Group II dsDNA viruses VP"/>
    <property type="match status" value="2"/>
</dbReference>
<evidence type="ECO:0000259" key="1">
    <source>
        <dbReference type="Pfam" id="PF04451"/>
    </source>
</evidence>
<comment type="caution">
    <text evidence="3">The sequence shown here is derived from an EMBL/GenBank/DDBJ whole genome shotgun (WGS) entry which is preliminary data.</text>
</comment>